<dbReference type="PROSITE" id="PS51186">
    <property type="entry name" value="GNAT"/>
    <property type="match status" value="1"/>
</dbReference>
<evidence type="ECO:0000313" key="4">
    <source>
        <dbReference type="EMBL" id="CAA9356753.1"/>
    </source>
</evidence>
<evidence type="ECO:0000259" key="3">
    <source>
        <dbReference type="PROSITE" id="PS51186"/>
    </source>
</evidence>
<dbReference type="GO" id="GO:0016747">
    <property type="term" value="F:acyltransferase activity, transferring groups other than amino-acyl groups"/>
    <property type="evidence" value="ECO:0007669"/>
    <property type="project" value="InterPro"/>
</dbReference>
<dbReference type="AlphaFoldDB" id="A0A6J4MDW4"/>
<dbReference type="InterPro" id="IPR016181">
    <property type="entry name" value="Acyl_CoA_acyltransferase"/>
</dbReference>
<dbReference type="Gene3D" id="3.40.630.30">
    <property type="match status" value="1"/>
</dbReference>
<dbReference type="EMBL" id="CADCUD010000205">
    <property type="protein sequence ID" value="CAA9356753.1"/>
    <property type="molecule type" value="Genomic_DNA"/>
</dbReference>
<dbReference type="PANTHER" id="PTHR43877">
    <property type="entry name" value="AMINOALKYLPHOSPHONATE N-ACETYLTRANSFERASE-RELATED-RELATED"/>
    <property type="match status" value="1"/>
</dbReference>
<gene>
    <name evidence="4" type="ORF">AVDCRST_MAG46-2977</name>
</gene>
<sequence>MSIYVRPLDPWNDEEFATACAILAEAETHQRPYAVVDEPEPIRAALVRPSASLAQQGWMAWLDGRPAGMALAAWPVRDNLQTCWPVLAVAPALRRRGVGDALLAALTRAVRMAGRSVLQVEVSHPGGEDTWPGIAFAEHHGYRLALRERHSVLGLPVPVERLDAAPADDYSLRSWRDHCPDELVAGYCRLRELFEGEAPTGDLLIGEQQWSAERVRDLESRRKDQGRSAWTTVGVAPDDMVVGFTELTAARTARLAVQNQTLVLPDHRGHRLGLAMKAANLRRLVDDQPSLEHVHTWVSPDNTAMNDVNALLGFEPVELLDVWQLELSDS</sequence>
<feature type="domain" description="N-acetyltransferase" evidence="3">
    <location>
        <begin position="3"/>
        <end position="158"/>
    </location>
</feature>
<keyword evidence="2" id="KW-0012">Acyltransferase</keyword>
<proteinExistence type="predicted"/>
<dbReference type="SUPFAM" id="SSF55729">
    <property type="entry name" value="Acyl-CoA N-acyltransferases (Nat)"/>
    <property type="match status" value="1"/>
</dbReference>
<dbReference type="InterPro" id="IPR000182">
    <property type="entry name" value="GNAT_dom"/>
</dbReference>
<dbReference type="CDD" id="cd04301">
    <property type="entry name" value="NAT_SF"/>
    <property type="match status" value="1"/>
</dbReference>
<dbReference type="InterPro" id="IPR050832">
    <property type="entry name" value="Bact_Acetyltransf"/>
</dbReference>
<dbReference type="Pfam" id="PF13508">
    <property type="entry name" value="Acetyltransf_7"/>
    <property type="match status" value="1"/>
</dbReference>
<keyword evidence="1" id="KW-0808">Transferase</keyword>
<accession>A0A6J4MDW4</accession>
<protein>
    <recommendedName>
        <fullName evidence="3">N-acetyltransferase domain-containing protein</fullName>
    </recommendedName>
</protein>
<name>A0A6J4MDW4_9ACTN</name>
<reference evidence="4" key="1">
    <citation type="submission" date="2020-02" db="EMBL/GenBank/DDBJ databases">
        <authorList>
            <person name="Meier V. D."/>
        </authorList>
    </citation>
    <scope>NUCLEOTIDE SEQUENCE</scope>
    <source>
        <strain evidence="4">AVDCRST_MAG46</strain>
    </source>
</reference>
<evidence type="ECO:0000256" key="1">
    <source>
        <dbReference type="ARBA" id="ARBA00022679"/>
    </source>
</evidence>
<evidence type="ECO:0000256" key="2">
    <source>
        <dbReference type="ARBA" id="ARBA00023315"/>
    </source>
</evidence>
<organism evidence="4">
    <name type="scientific">uncultured Nocardioidaceae bacterium</name>
    <dbReference type="NCBI Taxonomy" id="253824"/>
    <lineage>
        <taxon>Bacteria</taxon>
        <taxon>Bacillati</taxon>
        <taxon>Actinomycetota</taxon>
        <taxon>Actinomycetes</taxon>
        <taxon>Propionibacteriales</taxon>
        <taxon>Nocardioidaceae</taxon>
        <taxon>environmental samples</taxon>
    </lineage>
</organism>